<organism evidence="1 2">
    <name type="scientific">Acer saccharum</name>
    <name type="common">Sugar maple</name>
    <dbReference type="NCBI Taxonomy" id="4024"/>
    <lineage>
        <taxon>Eukaryota</taxon>
        <taxon>Viridiplantae</taxon>
        <taxon>Streptophyta</taxon>
        <taxon>Embryophyta</taxon>
        <taxon>Tracheophyta</taxon>
        <taxon>Spermatophyta</taxon>
        <taxon>Magnoliopsida</taxon>
        <taxon>eudicotyledons</taxon>
        <taxon>Gunneridae</taxon>
        <taxon>Pentapetalae</taxon>
        <taxon>rosids</taxon>
        <taxon>malvids</taxon>
        <taxon>Sapindales</taxon>
        <taxon>Sapindaceae</taxon>
        <taxon>Hippocastanoideae</taxon>
        <taxon>Acereae</taxon>
        <taxon>Acer</taxon>
    </lineage>
</organism>
<sequence length="160" mass="17364">MLEGVNEVFNQVEIDGPCSAPDPPESTPGLEAPMKELRTELVKNDGIQVIVVTALGGAGKTTLVVIVTNYGFLPAELSNFSLLGSDTISNLKRIRLEHVSIPSFGVQVSNLQKITLVMCNVGQAFRNSKFQISDAFPNLLEFEIDNCNDLEKLPDGLCDK</sequence>
<protein>
    <submittedName>
        <fullName evidence="1">Uncharacterized protein</fullName>
    </submittedName>
</protein>
<dbReference type="Proteomes" id="UP001168877">
    <property type="component" value="Unassembled WGS sequence"/>
</dbReference>
<comment type="caution">
    <text evidence="1">The sequence shown here is derived from an EMBL/GenBank/DDBJ whole genome shotgun (WGS) entry which is preliminary data.</text>
</comment>
<gene>
    <name evidence="1" type="ORF">LWI29_011152</name>
</gene>
<name>A0AA39TDR1_ACESA</name>
<reference evidence="1" key="1">
    <citation type="journal article" date="2022" name="Plant J.">
        <title>Strategies of tolerance reflected in two North American maple genomes.</title>
        <authorList>
            <person name="McEvoy S.L."/>
            <person name="Sezen U.U."/>
            <person name="Trouern-Trend A."/>
            <person name="McMahon S.M."/>
            <person name="Schaberg P.G."/>
            <person name="Yang J."/>
            <person name="Wegrzyn J.L."/>
            <person name="Swenson N.G."/>
        </authorList>
    </citation>
    <scope>NUCLEOTIDE SEQUENCE</scope>
    <source>
        <strain evidence="1">NS2018</strain>
    </source>
</reference>
<proteinExistence type="predicted"/>
<dbReference type="SUPFAM" id="SSF52540">
    <property type="entry name" value="P-loop containing nucleoside triphosphate hydrolases"/>
    <property type="match status" value="1"/>
</dbReference>
<evidence type="ECO:0000313" key="1">
    <source>
        <dbReference type="EMBL" id="KAK0604010.1"/>
    </source>
</evidence>
<dbReference type="InterPro" id="IPR027417">
    <property type="entry name" value="P-loop_NTPase"/>
</dbReference>
<evidence type="ECO:0000313" key="2">
    <source>
        <dbReference type="Proteomes" id="UP001168877"/>
    </source>
</evidence>
<dbReference type="InterPro" id="IPR032675">
    <property type="entry name" value="LRR_dom_sf"/>
</dbReference>
<reference evidence="1" key="2">
    <citation type="submission" date="2023-06" db="EMBL/GenBank/DDBJ databases">
        <authorList>
            <person name="Swenson N.G."/>
            <person name="Wegrzyn J.L."/>
            <person name="Mcevoy S.L."/>
        </authorList>
    </citation>
    <scope>NUCLEOTIDE SEQUENCE</scope>
    <source>
        <strain evidence="1">NS2018</strain>
        <tissue evidence="1">Leaf</tissue>
    </source>
</reference>
<dbReference type="AlphaFoldDB" id="A0AA39TDR1"/>
<keyword evidence="2" id="KW-1185">Reference proteome</keyword>
<dbReference type="Gene3D" id="3.80.10.10">
    <property type="entry name" value="Ribonuclease Inhibitor"/>
    <property type="match status" value="1"/>
</dbReference>
<accession>A0AA39TDR1</accession>
<dbReference type="EMBL" id="JAUESC010000002">
    <property type="protein sequence ID" value="KAK0604010.1"/>
    <property type="molecule type" value="Genomic_DNA"/>
</dbReference>